<proteinExistence type="predicted"/>
<evidence type="ECO:0000313" key="1">
    <source>
        <dbReference type="EMBL" id="GKX65633.1"/>
    </source>
</evidence>
<name>A0ACB5R8W1_9CLOT</name>
<dbReference type="Proteomes" id="UP001058074">
    <property type="component" value="Unassembled WGS sequence"/>
</dbReference>
<dbReference type="EMBL" id="BROD01000001">
    <property type="protein sequence ID" value="GKX65633.1"/>
    <property type="molecule type" value="Genomic_DNA"/>
</dbReference>
<gene>
    <name evidence="1" type="ORF">rsdtw13_08910</name>
</gene>
<protein>
    <submittedName>
        <fullName evidence="1">Uncharacterized protein</fullName>
    </submittedName>
</protein>
<organism evidence="1 2">
    <name type="scientific">Inconstantimicrobium mannanitabidum</name>
    <dbReference type="NCBI Taxonomy" id="1604901"/>
    <lineage>
        <taxon>Bacteria</taxon>
        <taxon>Bacillati</taxon>
        <taxon>Bacillota</taxon>
        <taxon>Clostridia</taxon>
        <taxon>Eubacteriales</taxon>
        <taxon>Clostridiaceae</taxon>
        <taxon>Inconstantimicrobium</taxon>
    </lineage>
</organism>
<reference evidence="1" key="1">
    <citation type="journal article" date="2025" name="Int. J. Syst. Evol. Microbiol.">
        <title>Inconstantimicrobium mannanitabidum sp. nov., a novel member of the family Clostridiaceae isolated from anoxic soil under the treatment of reductive soil disinfestation.</title>
        <authorList>
            <person name="Ueki A."/>
            <person name="Tonouchi A."/>
            <person name="Honma S."/>
            <person name="Kaku N."/>
            <person name="Ueki K."/>
        </authorList>
    </citation>
    <scope>NUCLEOTIDE SEQUENCE</scope>
    <source>
        <strain evidence="1">TW13</strain>
    </source>
</reference>
<accession>A0ACB5R8W1</accession>
<sequence>MDKEQFRKIESRLYKYYRDIKLIEKLKRKVVLLYKQVEAISKEKVELKHMSLDTYTNLGVDYSREKIQSSSTGTSEAERETIKYIDKLEKERINKIKKMQKTNCRIRTIEEEQEDMRSNIEMLNEENKRFLEWKYGEQKSMDWIAIEMFQGARTTAYRKREEIIQDLGQWSYFKKSGTKVVQSWDF</sequence>
<comment type="caution">
    <text evidence="1">The sequence shown here is derived from an EMBL/GenBank/DDBJ whole genome shotgun (WGS) entry which is preliminary data.</text>
</comment>
<keyword evidence="2" id="KW-1185">Reference proteome</keyword>
<evidence type="ECO:0000313" key="2">
    <source>
        <dbReference type="Proteomes" id="UP001058074"/>
    </source>
</evidence>